<dbReference type="FunFam" id="1.20.920.10:FF:000006">
    <property type="entry name" value="protein polybromo-1 isoform X1"/>
    <property type="match status" value="1"/>
</dbReference>
<dbReference type="OrthoDB" id="2735536at2759"/>
<dbReference type="SUPFAM" id="SSF47095">
    <property type="entry name" value="HMG-box"/>
    <property type="match status" value="1"/>
</dbReference>
<gene>
    <name evidence="14" type="ORF">APZ42_027420</name>
</gene>
<dbReference type="CDD" id="cd04717">
    <property type="entry name" value="BAH_polybromo"/>
    <property type="match status" value="1"/>
</dbReference>
<evidence type="ECO:0000256" key="9">
    <source>
        <dbReference type="PROSITE-ProRule" id="PRU00267"/>
    </source>
</evidence>
<feature type="region of interest" description="Disordered" evidence="10">
    <location>
        <begin position="896"/>
        <end position="918"/>
    </location>
</feature>
<feature type="domain" description="BAH" evidence="13">
    <location>
        <begin position="1343"/>
        <end position="1461"/>
    </location>
</feature>
<dbReference type="SMART" id="SM00439">
    <property type="entry name" value="BAH"/>
    <property type="match status" value="2"/>
</dbReference>
<dbReference type="Pfam" id="PF01073">
    <property type="entry name" value="3Beta_HSD"/>
    <property type="match status" value="1"/>
</dbReference>
<dbReference type="CDD" id="cd05517">
    <property type="entry name" value="Bromo_polybromo_II"/>
    <property type="match status" value="1"/>
</dbReference>
<dbReference type="PROSITE" id="PS50014">
    <property type="entry name" value="BROMODOMAIN_2"/>
    <property type="match status" value="5"/>
</dbReference>
<feature type="domain" description="Bromo" evidence="11">
    <location>
        <begin position="460"/>
        <end position="530"/>
    </location>
</feature>
<keyword evidence="7 9" id="KW-0539">Nucleus</keyword>
<dbReference type="PROSITE" id="PS50118">
    <property type="entry name" value="HMG_BOX_2"/>
    <property type="match status" value="1"/>
</dbReference>
<feature type="compositionally biased region" description="Polar residues" evidence="10">
    <location>
        <begin position="1977"/>
        <end position="1986"/>
    </location>
</feature>
<dbReference type="Pfam" id="PF00439">
    <property type="entry name" value="Bromodomain"/>
    <property type="match status" value="6"/>
</dbReference>
<keyword evidence="5 8" id="KW-0103">Bromodomain</keyword>
<dbReference type="GO" id="GO:0006368">
    <property type="term" value="P:transcription elongation by RNA polymerase II"/>
    <property type="evidence" value="ECO:0007669"/>
    <property type="project" value="TreeGrafter"/>
</dbReference>
<keyword evidence="4" id="KW-0805">Transcription regulation</keyword>
<feature type="domain" description="BAH" evidence="13">
    <location>
        <begin position="1548"/>
        <end position="1665"/>
    </location>
</feature>
<evidence type="ECO:0000313" key="15">
    <source>
        <dbReference type="Proteomes" id="UP000076858"/>
    </source>
</evidence>
<dbReference type="FunFam" id="1.20.920.10:FF:000059">
    <property type="entry name" value="Polybromo 1,-like"/>
    <property type="match status" value="1"/>
</dbReference>
<dbReference type="InterPro" id="IPR037968">
    <property type="entry name" value="PBRM1_BD5"/>
</dbReference>
<dbReference type="PROSITE" id="PS00633">
    <property type="entry name" value="BROMODOMAIN_1"/>
    <property type="match status" value="1"/>
</dbReference>
<dbReference type="GO" id="GO:0016586">
    <property type="term" value="C:RSC-type complex"/>
    <property type="evidence" value="ECO:0007669"/>
    <property type="project" value="InterPro"/>
</dbReference>
<dbReference type="FunFam" id="1.20.920.10:FF:000009">
    <property type="entry name" value="Protein polybromo-1 isoform 1"/>
    <property type="match status" value="1"/>
</dbReference>
<dbReference type="Pfam" id="PF01426">
    <property type="entry name" value="BAH"/>
    <property type="match status" value="2"/>
</dbReference>
<evidence type="ECO:0000256" key="7">
    <source>
        <dbReference type="ARBA" id="ARBA00023242"/>
    </source>
</evidence>
<evidence type="ECO:0000256" key="2">
    <source>
        <dbReference type="ARBA" id="ARBA00022737"/>
    </source>
</evidence>
<feature type="compositionally biased region" description="Low complexity" evidence="10">
    <location>
        <begin position="1726"/>
        <end position="1741"/>
    </location>
</feature>
<dbReference type="InterPro" id="IPR018359">
    <property type="entry name" value="Bromodomain_CS"/>
</dbReference>
<dbReference type="GO" id="GO:0003677">
    <property type="term" value="F:DNA binding"/>
    <property type="evidence" value="ECO:0007669"/>
    <property type="project" value="UniProtKB-UniRule"/>
</dbReference>
<dbReference type="InterPro" id="IPR036291">
    <property type="entry name" value="NAD(P)-bd_dom_sf"/>
</dbReference>
<organism evidence="14 15">
    <name type="scientific">Daphnia magna</name>
    <dbReference type="NCBI Taxonomy" id="35525"/>
    <lineage>
        <taxon>Eukaryota</taxon>
        <taxon>Metazoa</taxon>
        <taxon>Ecdysozoa</taxon>
        <taxon>Arthropoda</taxon>
        <taxon>Crustacea</taxon>
        <taxon>Branchiopoda</taxon>
        <taxon>Diplostraca</taxon>
        <taxon>Cladocera</taxon>
        <taxon>Anomopoda</taxon>
        <taxon>Daphniidae</taxon>
        <taxon>Daphnia</taxon>
    </lineage>
</organism>
<dbReference type="InterPro" id="IPR037382">
    <property type="entry name" value="Rsc/polybromo"/>
</dbReference>
<dbReference type="SUPFAM" id="SSF47370">
    <property type="entry name" value="Bromodomain"/>
    <property type="match status" value="6"/>
</dbReference>
<dbReference type="InterPro" id="IPR043151">
    <property type="entry name" value="BAH_sf"/>
</dbReference>
<dbReference type="SUPFAM" id="SSF51735">
    <property type="entry name" value="NAD(P)-binding Rossmann-fold domains"/>
    <property type="match status" value="1"/>
</dbReference>
<dbReference type="Gene3D" id="1.20.920.10">
    <property type="entry name" value="Bromodomain-like"/>
    <property type="match status" value="6"/>
</dbReference>
<evidence type="ECO:0000256" key="1">
    <source>
        <dbReference type="ARBA" id="ARBA00004123"/>
    </source>
</evidence>
<feature type="region of interest" description="Disordered" evidence="10">
    <location>
        <begin position="1710"/>
        <end position="1741"/>
    </location>
</feature>
<dbReference type="Gene3D" id="3.30.160.60">
    <property type="entry name" value="Classic Zinc Finger"/>
    <property type="match status" value="1"/>
</dbReference>
<feature type="domain" description="Bromo" evidence="11">
    <location>
        <begin position="1077"/>
        <end position="1147"/>
    </location>
</feature>
<feature type="compositionally biased region" description="Polar residues" evidence="10">
    <location>
        <begin position="1940"/>
        <end position="1954"/>
    </location>
</feature>
<dbReference type="FunFam" id="2.30.30.490:FF:000026">
    <property type="entry name" value="Polybromo-1, putative"/>
    <property type="match status" value="1"/>
</dbReference>
<evidence type="ECO:0000256" key="4">
    <source>
        <dbReference type="ARBA" id="ARBA00023015"/>
    </source>
</evidence>
<accession>A0A164RK23</accession>
<dbReference type="Proteomes" id="UP000076858">
    <property type="component" value="Unassembled WGS sequence"/>
</dbReference>
<dbReference type="SMART" id="SM00398">
    <property type="entry name" value="HMG"/>
    <property type="match status" value="1"/>
</dbReference>
<keyword evidence="3" id="KW-0156">Chromatin regulator</keyword>
<dbReference type="Pfam" id="PF00505">
    <property type="entry name" value="HMG_box"/>
    <property type="match status" value="1"/>
</dbReference>
<dbReference type="InterPro" id="IPR036427">
    <property type="entry name" value="Bromodomain-like_sf"/>
</dbReference>
<dbReference type="CDD" id="cd05526">
    <property type="entry name" value="Bromo_polybromo_VI"/>
    <property type="match status" value="1"/>
</dbReference>
<dbReference type="FunFam" id="1.20.920.10:FF:000064">
    <property type="entry name" value="Polybromo 1"/>
    <property type="match status" value="1"/>
</dbReference>
<feature type="DNA-binding region" description="HMG box" evidence="9">
    <location>
        <begin position="1752"/>
        <end position="1820"/>
    </location>
</feature>
<dbReference type="CDD" id="cd21984">
    <property type="entry name" value="HMG-box_PB1"/>
    <property type="match status" value="1"/>
</dbReference>
<evidence type="ECO:0000256" key="5">
    <source>
        <dbReference type="ARBA" id="ARBA00023117"/>
    </source>
</evidence>
<dbReference type="Gene3D" id="3.40.50.720">
    <property type="entry name" value="NAD(P)-binding Rossmann-like Domain"/>
    <property type="match status" value="1"/>
</dbReference>
<dbReference type="GO" id="GO:0006338">
    <property type="term" value="P:chromatin remodeling"/>
    <property type="evidence" value="ECO:0007669"/>
    <property type="project" value="InterPro"/>
</dbReference>
<keyword evidence="15" id="KW-1185">Reference proteome</keyword>
<dbReference type="Gene3D" id="2.30.30.490">
    <property type="match status" value="2"/>
</dbReference>
<dbReference type="FunFam" id="1.20.920.10:FF:000045">
    <property type="entry name" value="protein polybromo-1"/>
    <property type="match status" value="1"/>
</dbReference>
<dbReference type="FunFam" id="1.20.920.10:FF:000057">
    <property type="entry name" value="Polybromo 1"/>
    <property type="match status" value="1"/>
</dbReference>
<feature type="compositionally biased region" description="Low complexity" evidence="10">
    <location>
        <begin position="1955"/>
        <end position="1976"/>
    </location>
</feature>
<dbReference type="FunFam" id="2.30.30.490:FF:000002">
    <property type="entry name" value="protein polybromo-1 isoform X3"/>
    <property type="match status" value="1"/>
</dbReference>
<protein>
    <submittedName>
        <fullName evidence="14">Polybromo</fullName>
    </submittedName>
</protein>
<name>A0A164RK23_9CRUS</name>
<dbReference type="STRING" id="35525.A0A164RK23"/>
<keyword evidence="6" id="KW-0804">Transcription</keyword>
<dbReference type="InterPro" id="IPR009071">
    <property type="entry name" value="HMG_box_dom"/>
</dbReference>
<dbReference type="FunFam" id="3.40.50.720:FF:000870">
    <property type="entry name" value="Steroid dehydrogenase"/>
    <property type="match status" value="1"/>
</dbReference>
<dbReference type="GO" id="GO:0016616">
    <property type="term" value="F:oxidoreductase activity, acting on the CH-OH group of donors, NAD or NADP as acceptor"/>
    <property type="evidence" value="ECO:0007669"/>
    <property type="project" value="InterPro"/>
</dbReference>
<dbReference type="SMART" id="SM00297">
    <property type="entry name" value="BROMO"/>
    <property type="match status" value="6"/>
</dbReference>
<dbReference type="Gene3D" id="1.10.30.10">
    <property type="entry name" value="High mobility group box domain"/>
    <property type="match status" value="1"/>
</dbReference>
<proteinExistence type="predicted"/>
<evidence type="ECO:0000313" key="14">
    <source>
        <dbReference type="EMBL" id="KZS08730.1"/>
    </source>
</evidence>
<evidence type="ECO:0000259" key="12">
    <source>
        <dbReference type="PROSITE" id="PS50118"/>
    </source>
</evidence>
<feature type="domain" description="Bromo" evidence="11">
    <location>
        <begin position="625"/>
        <end position="695"/>
    </location>
</feature>
<evidence type="ECO:0000256" key="10">
    <source>
        <dbReference type="SAM" id="MobiDB-lite"/>
    </source>
</evidence>
<feature type="compositionally biased region" description="Basic and acidic residues" evidence="10">
    <location>
        <begin position="550"/>
        <end position="566"/>
    </location>
</feature>
<feature type="domain" description="Bromo" evidence="11">
    <location>
        <begin position="803"/>
        <end position="873"/>
    </location>
</feature>
<dbReference type="EMBL" id="LRGB01002190">
    <property type="protein sequence ID" value="KZS08730.1"/>
    <property type="molecule type" value="Genomic_DNA"/>
</dbReference>
<dbReference type="PROSITE" id="PS51038">
    <property type="entry name" value="BAH"/>
    <property type="match status" value="2"/>
</dbReference>
<reference evidence="14 15" key="1">
    <citation type="submission" date="2016-03" db="EMBL/GenBank/DDBJ databases">
        <title>EvidentialGene: Evidence-directed Construction of Genes on Genomes.</title>
        <authorList>
            <person name="Gilbert D.G."/>
            <person name="Choi J.-H."/>
            <person name="Mockaitis K."/>
            <person name="Colbourne J."/>
            <person name="Pfrender M."/>
        </authorList>
    </citation>
    <scope>NUCLEOTIDE SEQUENCE [LARGE SCALE GENOMIC DNA]</scope>
    <source>
        <strain evidence="14 15">Xinb3</strain>
        <tissue evidence="14">Complete organism</tissue>
    </source>
</reference>
<evidence type="ECO:0000259" key="13">
    <source>
        <dbReference type="PROSITE" id="PS51038"/>
    </source>
</evidence>
<sequence>MNSHLSYKFLITGGGGYIGFHIGLRLLQLQHEVTLFDTNYPSKKWDPNVRYSHSANASDGNNREHISCSYGTMTFVKGDVRDVTLLMQLTQHMTCVIHTASYGMSGREQMPPYFDKVEEVNVQGTRNVIEACAHNHVHGLVYTSTYNVVFGGDAIINGDESLPYFPLHRHVDHYSRTKSIAEQLVLTSNGRHDLQTCALRLAGVIGPGESRHLPRVLDAIRKGLVRFNYYDSHGGMVDFIGIENVVQGHVKAALKLSDPDRDIPGIGGQAFFLSDGCPINNLEYFKPLMEYYGQPFPTAKLPMWFMYVLVFLVNFVYSAVYRFFDFTPFLTPTELYKTGITHYFSVDKARKRLNYHPVRPNDLSEIISSLPKTSGCLIENVLVACYTALKMKWSLKEKYKRDTSYSLVNDSSTLFSLAKILFALFPSRRMAENSRKRRRLDPIEICQQAYDVIRNFKKEDGALLCDALIRAPKRRQEPAYYDVVPNPIDLLRIQQKIRTDEYEDLDQMTVDIERLVKNAKTFYPDHSTEYKDACTLWDLYQRTVDKINESERGDEVPEVKPKERIVVKLGRPPKKPANVSPMESEDAESEESRDNFSSSSSLHLVDDDNVYEELFAGVMNATSADGRLLHSVFQLLPSRKLYPDYYQVIENPIDLKQIATKIQANEYSNLNEMEKDLILLTRNACSYNEPGSQIYKDAKLLRKIVASRKSEIEHSRHTGGKTSERIRSKRARAVQSLSAITAALQYDDSSDGIGDASKSSDVSVKDEIDEDGEFAGSHDRPEDADSSPLWQLYDTIHNYTDNQGNVLCEPFLKLPSRRRYADYYQEIKNPISLSRIRLKLAREDYGNLSDLSSDLSLMFENAKRYNRPDSKLYKDAVKLQRVMQAKVQELLADDESSDGGDIEFTPKRPKGRPRLNATLPKVTPKARSDVDNLLRKRLRLLYRCLMDYVPSEDGRQPILVFMEKPSKKSYPDYYRVIAEPIDMVTIDSNIKNDRYTCEEELLDDLRLMFNNCRQYNEEGSIIYEDANALERVLLDKARELGLASAASAKPKRRSRGPNLQQKLKALYEAIKEHKDVKGRQLASIFVKLPSKTEYPDYYEVIKKPIDLEKIGQKVKASHYENVEELLADIVLMFDNACRYNEPDSQIYKDALTLQRVALQTKIQLCEDEGLVPDVRAAVQELFTSLFTAVYNHQDEEGRCYTDSLAELPEHDEVDGKKIRSISLDLIKRRLDKGLYRRLDAFQEDVFLCFERARKLSRTDSQVFEDSVELQSHFIKQRDELCRHGDILTSPALAYDLKQLTMAVDIIRQEKLLKEQPEEDLENKDAVAPAVAVSDGLEMSFNQETYRVGDLVYVEATERNMENHVYLIERLWAANDGQQMFLGNWFCRPNETFHLASRKFLEQELFKSDMRSAHPLSQIRGRCCVLNVKEYFKSKPERFADKDIYVCESRYSTKARMFKKIKVWTSFQTPGVTLVPREQPLEPKRVVSVFRDRIEKHKEELAELGEVEKLPEKELSNVAVPAAAPIDGSSAPPSHPGMNYYQQLNIPGHTLRTGDCVYVRAENGKQLIAQIDSMWIDSESVAFFHGPWYVTPAEISTQIAGRVFYRQEVFLSSIEDTNPLMSVVGKCSVLDFNDYTTCRPTELAESDIFLCESLYEESRRQIKKLPRDGLKKYNHSPSVIRDEIYFFRRPIQPQRESSSLIAKLAGDELTEDSMDGAPPSVGSDSCPSSLPQTPSSVSLSTPSTVKKPIKIFQKRMVTGYIIYSGEVRKNFAAKNPDATFGEVSRLVGNEWRNLPAHVKSEYEERSQRINEETAAEMARNGTDNHPAAGSASGEGVPQGDVIFECFWKKCDWQGEEISELTEHLLSEPHGHVLTTINPNDTEFQCMWRGCSRIRKGVPPFPKMERLLRHVREIHIVKNQGRIVSPNDRNKNFSSAKKVIRPNTTPSSTQTNVSALSSTPSSTNVPVQVSSNSVIQSSGHQIQNVTQQSRQVAGEPIFVAVPPKPQRLLHSEAYIKYIEGLHNQYRYISNWDKSLRATKTPIPDTNRLPSHWLSSNTQVKPDGGDRDVLSTLWNLREHMLKDTLNISNLFN</sequence>
<feature type="region of interest" description="Disordered" evidence="10">
    <location>
        <begin position="1923"/>
        <end position="1986"/>
    </location>
</feature>
<evidence type="ECO:0000256" key="3">
    <source>
        <dbReference type="ARBA" id="ARBA00022853"/>
    </source>
</evidence>
<feature type="region of interest" description="Disordered" evidence="10">
    <location>
        <begin position="550"/>
        <end position="601"/>
    </location>
</feature>
<dbReference type="InterPro" id="IPR001025">
    <property type="entry name" value="BAH_dom"/>
</dbReference>
<keyword evidence="2" id="KW-0677">Repeat</keyword>
<dbReference type="InterPro" id="IPR002225">
    <property type="entry name" value="3Beta_OHSteriod_DH/Estase"/>
</dbReference>
<dbReference type="InterPro" id="IPR036910">
    <property type="entry name" value="HMG_box_dom_sf"/>
</dbReference>
<evidence type="ECO:0000256" key="8">
    <source>
        <dbReference type="PROSITE-ProRule" id="PRU00035"/>
    </source>
</evidence>
<dbReference type="CDD" id="cd05515">
    <property type="entry name" value="Bromo_polybromo_V"/>
    <property type="match status" value="1"/>
</dbReference>
<feature type="domain" description="HMG box" evidence="12">
    <location>
        <begin position="1752"/>
        <end position="1820"/>
    </location>
</feature>
<comment type="caution">
    <text evidence="14">The sequence shown here is derived from an EMBL/GenBank/DDBJ whole genome shotgun (WGS) entry which is preliminary data.</text>
</comment>
<dbReference type="PANTHER" id="PTHR16062:SF19">
    <property type="entry name" value="PROTEIN POLYBROMO-1"/>
    <property type="match status" value="1"/>
</dbReference>
<comment type="subcellular location">
    <subcellularLocation>
        <location evidence="1">Nucleus</location>
    </subcellularLocation>
</comment>
<dbReference type="GO" id="GO:0006694">
    <property type="term" value="P:steroid biosynthetic process"/>
    <property type="evidence" value="ECO:0007669"/>
    <property type="project" value="InterPro"/>
</dbReference>
<dbReference type="GO" id="GO:0003682">
    <property type="term" value="F:chromatin binding"/>
    <property type="evidence" value="ECO:0007669"/>
    <property type="project" value="InterPro"/>
</dbReference>
<dbReference type="GO" id="GO:0016514">
    <property type="term" value="C:SWI/SNF complex"/>
    <property type="evidence" value="ECO:0007669"/>
    <property type="project" value="TreeGrafter"/>
</dbReference>
<dbReference type="PRINTS" id="PR00503">
    <property type="entry name" value="BROMODOMAIN"/>
</dbReference>
<dbReference type="CDD" id="cd05524">
    <property type="entry name" value="Bromo_polybromo_I"/>
    <property type="match status" value="1"/>
</dbReference>
<dbReference type="PANTHER" id="PTHR16062">
    <property type="entry name" value="SWI/SNF-RELATED"/>
    <property type="match status" value="1"/>
</dbReference>
<keyword evidence="9" id="KW-0238">DNA-binding</keyword>
<evidence type="ECO:0000256" key="6">
    <source>
        <dbReference type="ARBA" id="ARBA00023163"/>
    </source>
</evidence>
<feature type="domain" description="Bromo" evidence="11">
    <location>
        <begin position="953"/>
        <end position="1023"/>
    </location>
</feature>
<dbReference type="InterPro" id="IPR001487">
    <property type="entry name" value="Bromodomain"/>
</dbReference>
<evidence type="ECO:0000259" key="11">
    <source>
        <dbReference type="PROSITE" id="PS50014"/>
    </source>
</evidence>